<evidence type="ECO:0000313" key="3">
    <source>
        <dbReference type="Proteomes" id="UP000178574"/>
    </source>
</evidence>
<sequence>METDDAIFWIIAVILIAAVGTGAFAGIYFSMFPDISAVDWRGIYNNIVILFSIIDAVLVTLFILILWRFRKLDEIGPKETEEAAVHVVPAEIEVKENWERIRALANSENASDWNMAIIQADALLDDILVHLGYEGETMGDRLKIVDPVQLPSLDRVWAAHRLRNIIVHDPMTEHTKEAVVNALRAYQDAFQDLKLLKSEL</sequence>
<evidence type="ECO:0000256" key="1">
    <source>
        <dbReference type="SAM" id="Phobius"/>
    </source>
</evidence>
<reference evidence="2 3" key="1">
    <citation type="journal article" date="2016" name="Nat. Commun.">
        <title>Thousands of microbial genomes shed light on interconnected biogeochemical processes in an aquifer system.</title>
        <authorList>
            <person name="Anantharaman K."/>
            <person name="Brown C.T."/>
            <person name="Hug L.A."/>
            <person name="Sharon I."/>
            <person name="Castelle C.J."/>
            <person name="Probst A.J."/>
            <person name="Thomas B.C."/>
            <person name="Singh A."/>
            <person name="Wilkins M.J."/>
            <person name="Karaoz U."/>
            <person name="Brodie E.L."/>
            <person name="Williams K.H."/>
            <person name="Hubbard S.S."/>
            <person name="Banfield J.F."/>
        </authorList>
    </citation>
    <scope>NUCLEOTIDE SEQUENCE [LARGE SCALE GENOMIC DNA]</scope>
</reference>
<keyword evidence="1" id="KW-0472">Membrane</keyword>
<organism evidence="2 3">
    <name type="scientific">Candidatus Sungbacteria bacterium RIFCSPHIGHO2_01_FULL_50_25</name>
    <dbReference type="NCBI Taxonomy" id="1802265"/>
    <lineage>
        <taxon>Bacteria</taxon>
        <taxon>Candidatus Sungiibacteriota</taxon>
    </lineage>
</organism>
<evidence type="ECO:0000313" key="2">
    <source>
        <dbReference type="EMBL" id="OGZ96056.1"/>
    </source>
</evidence>
<accession>A0A1G2K9F7</accession>
<dbReference type="Proteomes" id="UP000178574">
    <property type="component" value="Unassembled WGS sequence"/>
</dbReference>
<dbReference type="AlphaFoldDB" id="A0A1G2K9F7"/>
<feature type="transmembrane region" description="Helical" evidence="1">
    <location>
        <begin position="43"/>
        <end position="67"/>
    </location>
</feature>
<feature type="transmembrane region" description="Helical" evidence="1">
    <location>
        <begin position="7"/>
        <end position="31"/>
    </location>
</feature>
<proteinExistence type="predicted"/>
<keyword evidence="1" id="KW-1133">Transmembrane helix</keyword>
<comment type="caution">
    <text evidence="2">The sequence shown here is derived from an EMBL/GenBank/DDBJ whole genome shotgun (WGS) entry which is preliminary data.</text>
</comment>
<dbReference type="EMBL" id="MHQD01000022">
    <property type="protein sequence ID" value="OGZ96056.1"/>
    <property type="molecule type" value="Genomic_DNA"/>
</dbReference>
<protein>
    <submittedName>
        <fullName evidence="2">Uncharacterized protein</fullName>
    </submittedName>
</protein>
<gene>
    <name evidence="2" type="ORF">A2847_01325</name>
</gene>
<name>A0A1G2K9F7_9BACT</name>
<keyword evidence="1" id="KW-0812">Transmembrane</keyword>